<dbReference type="Proteomes" id="UP001248536">
    <property type="component" value="Unassembled WGS sequence"/>
</dbReference>
<keyword evidence="5" id="KW-1185">Reference proteome</keyword>
<evidence type="ECO:0000313" key="5">
    <source>
        <dbReference type="Proteomes" id="UP001248536"/>
    </source>
</evidence>
<sequence>MHRDYRFAMYALGISAVLLVASGAVVTTGASLSSGPTDDPGNKTNITKLDTDHPQQVNKTLTQTENGTYTLQQAHRTCSGVLRLNSSDRNSTTHQVRDVTVTLVSHHDSAKIDEIGRQRLAELVVEATDDRAGLGEYSQLEVQVNQYYESTARDEPLDTAGIHVRPADDCLPSVRGTVDLTNETVDVRTARPDIEAVSLNYTNEIGALDQNERELIERLVVADRQTSYNVRTHLDATALQATVTEATADGHVDIKLRRPDRNGSTVMLTVDLDAETVVHSWAVIQIDESDMEVVEVQNASRIDVDESNVTVVNSTSR</sequence>
<dbReference type="EMBL" id="JAMQCP010000005">
    <property type="protein sequence ID" value="MDS0255836.1"/>
    <property type="molecule type" value="Genomic_DNA"/>
</dbReference>
<reference evidence="2" key="1">
    <citation type="journal article" date="2014" name="Int. J. Syst. Evol. Microbiol.">
        <title>Complete genome sequence of Corynebacterium casei LMG S-19264T (=DSM 44701T), isolated from a smear-ripened cheese.</title>
        <authorList>
            <consortium name="US DOE Joint Genome Institute (JGI-PGF)"/>
            <person name="Walter F."/>
            <person name="Albersmeier A."/>
            <person name="Kalinowski J."/>
            <person name="Ruckert C."/>
        </authorList>
    </citation>
    <scope>NUCLEOTIDE SEQUENCE</scope>
    <source>
        <strain evidence="2">JCM 15759</strain>
    </source>
</reference>
<reference evidence="3 5" key="3">
    <citation type="submission" date="2022-06" db="EMBL/GenBank/DDBJ databases">
        <title>Haloarcula sp. a new haloarchaeum isolate from saline soil.</title>
        <authorList>
            <person name="Strakova D."/>
            <person name="Galisteo C."/>
            <person name="Sanchez-Porro C."/>
            <person name="Ventosa A."/>
        </authorList>
    </citation>
    <scope>NUCLEOTIDE SEQUENCE [LARGE SCALE GENOMIC DNA]</scope>
    <source>
        <strain evidence="3 5">JCM 15760</strain>
    </source>
</reference>
<comment type="caution">
    <text evidence="2">The sequence shown here is derived from an EMBL/GenBank/DDBJ whole genome shotgun (WGS) entry which is preliminary data.</text>
</comment>
<evidence type="ECO:0000256" key="1">
    <source>
        <dbReference type="SAM" id="MobiDB-lite"/>
    </source>
</evidence>
<dbReference type="Proteomes" id="UP000656367">
    <property type="component" value="Unassembled WGS sequence"/>
</dbReference>
<gene>
    <name evidence="2" type="ORF">GCM10009006_34060</name>
    <name evidence="3" type="ORF">NC662_19210</name>
</gene>
<proteinExistence type="predicted"/>
<evidence type="ECO:0000313" key="2">
    <source>
        <dbReference type="EMBL" id="GGM49983.1"/>
    </source>
</evidence>
<feature type="region of interest" description="Disordered" evidence="1">
    <location>
        <begin position="29"/>
        <end position="50"/>
    </location>
</feature>
<evidence type="ECO:0000313" key="3">
    <source>
        <dbReference type="EMBL" id="MDS0255836.1"/>
    </source>
</evidence>
<dbReference type="EMBL" id="BMON01000004">
    <property type="protein sequence ID" value="GGM49983.1"/>
    <property type="molecule type" value="Genomic_DNA"/>
</dbReference>
<dbReference type="OrthoDB" id="221894at2157"/>
<dbReference type="AlphaFoldDB" id="A0A830FRJ0"/>
<dbReference type="RefSeq" id="WP_005532674.1">
    <property type="nucleotide sequence ID" value="NZ_BAABDY010000005.1"/>
</dbReference>
<organism evidence="2 4">
    <name type="scientific">Haloarcula argentinensis</name>
    <dbReference type="NCBI Taxonomy" id="43776"/>
    <lineage>
        <taxon>Archaea</taxon>
        <taxon>Methanobacteriati</taxon>
        <taxon>Methanobacteriota</taxon>
        <taxon>Stenosarchaea group</taxon>
        <taxon>Halobacteria</taxon>
        <taxon>Halobacteriales</taxon>
        <taxon>Haloarculaceae</taxon>
        <taxon>Haloarcula</taxon>
    </lineage>
</organism>
<protein>
    <submittedName>
        <fullName evidence="2">Uncharacterized protein</fullName>
    </submittedName>
</protein>
<evidence type="ECO:0000313" key="4">
    <source>
        <dbReference type="Proteomes" id="UP000656367"/>
    </source>
</evidence>
<name>A0A830FRJ0_HALAR</name>
<accession>A0A830FRJ0</accession>
<reference evidence="2" key="2">
    <citation type="submission" date="2020-09" db="EMBL/GenBank/DDBJ databases">
        <authorList>
            <person name="Sun Q."/>
            <person name="Ohkuma M."/>
        </authorList>
    </citation>
    <scope>NUCLEOTIDE SEQUENCE</scope>
    <source>
        <strain evidence="2">JCM 15759</strain>
    </source>
</reference>